<proteinExistence type="predicted"/>
<protein>
    <submittedName>
        <fullName evidence="2">Uncharacterized protein</fullName>
    </submittedName>
</protein>
<feature type="region of interest" description="Disordered" evidence="1">
    <location>
        <begin position="100"/>
        <end position="153"/>
    </location>
</feature>
<name>A0AAD5X5A4_9FUNG</name>
<dbReference type="AlphaFoldDB" id="A0AAD5X5A4"/>
<evidence type="ECO:0000256" key="1">
    <source>
        <dbReference type="SAM" id="MobiDB-lite"/>
    </source>
</evidence>
<keyword evidence="3" id="KW-1185">Reference proteome</keyword>
<feature type="compositionally biased region" description="Basic residues" evidence="1">
    <location>
        <begin position="112"/>
        <end position="131"/>
    </location>
</feature>
<feature type="compositionally biased region" description="Basic and acidic residues" evidence="1">
    <location>
        <begin position="52"/>
        <end position="63"/>
    </location>
</feature>
<comment type="caution">
    <text evidence="2">The sequence shown here is derived from an EMBL/GenBank/DDBJ whole genome shotgun (WGS) entry which is preliminary data.</text>
</comment>
<reference evidence="2" key="1">
    <citation type="submission" date="2020-05" db="EMBL/GenBank/DDBJ databases">
        <title>Phylogenomic resolution of chytrid fungi.</title>
        <authorList>
            <person name="Stajich J.E."/>
            <person name="Amses K."/>
            <person name="Simmons R."/>
            <person name="Seto K."/>
            <person name="Myers J."/>
            <person name="Bonds A."/>
            <person name="Quandt C.A."/>
            <person name="Barry K."/>
            <person name="Liu P."/>
            <person name="Grigoriev I."/>
            <person name="Longcore J.E."/>
            <person name="James T.Y."/>
        </authorList>
    </citation>
    <scope>NUCLEOTIDE SEQUENCE</scope>
    <source>
        <strain evidence="2">JEL0318</strain>
    </source>
</reference>
<accession>A0AAD5X5A4</accession>
<evidence type="ECO:0000313" key="2">
    <source>
        <dbReference type="EMBL" id="KAJ3055790.1"/>
    </source>
</evidence>
<sequence length="165" mass="19710">METEDFDQNVKEQRTITKKTRVIFPEAKEEMLENLKRASEAKAINRSNVTKYPKEKRQRAKEMYEEDVNAIAEEKARKLAEKMLQEKEIQKELEMLRAWKKSQETADEPLPKKPKAKKTPTKTPKAKKPKKQPTVQEEPEESQQEDYQQYPQYVQSRYNWSDYLD</sequence>
<organism evidence="2 3">
    <name type="scientific">Rhizophlyctis rosea</name>
    <dbReference type="NCBI Taxonomy" id="64517"/>
    <lineage>
        <taxon>Eukaryota</taxon>
        <taxon>Fungi</taxon>
        <taxon>Fungi incertae sedis</taxon>
        <taxon>Chytridiomycota</taxon>
        <taxon>Chytridiomycota incertae sedis</taxon>
        <taxon>Chytridiomycetes</taxon>
        <taxon>Rhizophlyctidales</taxon>
        <taxon>Rhizophlyctidaceae</taxon>
        <taxon>Rhizophlyctis</taxon>
    </lineage>
</organism>
<feature type="region of interest" description="Disordered" evidence="1">
    <location>
        <begin position="44"/>
        <end position="64"/>
    </location>
</feature>
<evidence type="ECO:0000313" key="3">
    <source>
        <dbReference type="Proteomes" id="UP001212841"/>
    </source>
</evidence>
<dbReference type="EMBL" id="JADGJD010000059">
    <property type="protein sequence ID" value="KAJ3055790.1"/>
    <property type="molecule type" value="Genomic_DNA"/>
</dbReference>
<dbReference type="Proteomes" id="UP001212841">
    <property type="component" value="Unassembled WGS sequence"/>
</dbReference>
<gene>
    <name evidence="2" type="ORF">HK097_009172</name>
</gene>